<protein>
    <submittedName>
        <fullName evidence="1">Uncharacterized protein</fullName>
    </submittedName>
</protein>
<sequence>MKLKVFNKFLQNNSLGINQSRHLSVAADLILL</sequence>
<dbReference type="EMBL" id="UINC01183889">
    <property type="protein sequence ID" value="SVD94853.1"/>
    <property type="molecule type" value="Genomic_DNA"/>
</dbReference>
<reference evidence="1" key="1">
    <citation type="submission" date="2018-05" db="EMBL/GenBank/DDBJ databases">
        <authorList>
            <person name="Lanie J.A."/>
            <person name="Ng W.-L."/>
            <person name="Kazmierczak K.M."/>
            <person name="Andrzejewski T.M."/>
            <person name="Davidsen T.M."/>
            <person name="Wayne K.J."/>
            <person name="Tettelin H."/>
            <person name="Glass J.I."/>
            <person name="Rusch D."/>
            <person name="Podicherti R."/>
            <person name="Tsui H.-C.T."/>
            <person name="Winkler M.E."/>
        </authorList>
    </citation>
    <scope>NUCLEOTIDE SEQUENCE</scope>
</reference>
<organism evidence="1">
    <name type="scientific">marine metagenome</name>
    <dbReference type="NCBI Taxonomy" id="408172"/>
    <lineage>
        <taxon>unclassified sequences</taxon>
        <taxon>metagenomes</taxon>
        <taxon>ecological metagenomes</taxon>
    </lineage>
</organism>
<feature type="non-terminal residue" evidence="1">
    <location>
        <position position="32"/>
    </location>
</feature>
<dbReference type="AlphaFoldDB" id="A0A382ZHF6"/>
<name>A0A382ZHF6_9ZZZZ</name>
<proteinExistence type="predicted"/>
<gene>
    <name evidence="1" type="ORF">METZ01_LOCUS447707</name>
</gene>
<feature type="non-terminal residue" evidence="1">
    <location>
        <position position="1"/>
    </location>
</feature>
<accession>A0A382ZHF6</accession>
<evidence type="ECO:0000313" key="1">
    <source>
        <dbReference type="EMBL" id="SVD94853.1"/>
    </source>
</evidence>